<evidence type="ECO:0000256" key="1">
    <source>
        <dbReference type="SAM" id="Phobius"/>
    </source>
</evidence>
<sequence length="365" mass="39360">MADRDSNSSAAGAVNNKSEEAGVGNLAATQIESNGNYGSSKPTTFWGKFKVSLKRFWWAYLIFFLCSVVLAVMLLIFVGIKNIAQDKIDNATLEVLGISCTDTLEDTFTLGINTTLKSGTTKATVSKFKGVMYLEDEPSHRPFVTIDFPSVKNKRFQTVNISQNVQIVDKDALTTFNTWLLSNESLRVTVLGHPTVKVPGISKKYGVTFKKTVTLTGLNGFAGINAYNGSISLKNFTDGTNFHTTTEIPNASVVTFEIGNATFANFLNGSHVGTTYLDNVTLYPGKNVFSLRSSISQGPVLTAVQTQPYCGSGIVPFQLSGRGVDNNGQNLTYFGEALAAHNTTIDIDLDTPLKALGLNPKCPSS</sequence>
<keyword evidence="1" id="KW-1133">Transmembrane helix</keyword>
<dbReference type="PANTHER" id="PTHR35895:SF1">
    <property type="entry name" value="LIPID-BINDING SERUM GLYCOPROTEIN C-TERMINAL DOMAIN-CONTAINING PROTEIN"/>
    <property type="match status" value="1"/>
</dbReference>
<proteinExistence type="predicted"/>
<dbReference type="STRING" id="1262450.S3BXG8"/>
<gene>
    <name evidence="2" type="ORF">F503_02788</name>
</gene>
<dbReference type="InterPro" id="IPR022185">
    <property type="entry name" value="DUF3712"/>
</dbReference>
<dbReference type="Proteomes" id="UP000016923">
    <property type="component" value="Unassembled WGS sequence"/>
</dbReference>
<evidence type="ECO:0000313" key="2">
    <source>
        <dbReference type="EMBL" id="EPE05959.1"/>
    </source>
</evidence>
<evidence type="ECO:0000313" key="3">
    <source>
        <dbReference type="Proteomes" id="UP000016923"/>
    </source>
</evidence>
<dbReference type="PANTHER" id="PTHR35895">
    <property type="entry name" value="CHROMOSOME 16, WHOLE GENOME SHOTGUN SEQUENCE"/>
    <property type="match status" value="1"/>
</dbReference>
<dbReference type="EMBL" id="KE148154">
    <property type="protein sequence ID" value="EPE05959.1"/>
    <property type="molecule type" value="Genomic_DNA"/>
</dbReference>
<keyword evidence="1" id="KW-0472">Membrane</keyword>
<protein>
    <submittedName>
        <fullName evidence="2">Uncharacterized protein</fullName>
    </submittedName>
</protein>
<keyword evidence="3" id="KW-1185">Reference proteome</keyword>
<feature type="transmembrane region" description="Helical" evidence="1">
    <location>
        <begin position="57"/>
        <end position="80"/>
    </location>
</feature>
<dbReference type="Pfam" id="PF12505">
    <property type="entry name" value="DUF3712"/>
    <property type="match status" value="1"/>
</dbReference>
<dbReference type="AlphaFoldDB" id="S3BXG8"/>
<dbReference type="GO" id="GO:0000329">
    <property type="term" value="C:fungal-type vacuole membrane"/>
    <property type="evidence" value="ECO:0007669"/>
    <property type="project" value="InterPro"/>
</dbReference>
<dbReference type="OrthoDB" id="10039566at2759"/>
<organism evidence="2 3">
    <name type="scientific">Ophiostoma piceae (strain UAMH 11346)</name>
    <name type="common">Sap stain fungus</name>
    <dbReference type="NCBI Taxonomy" id="1262450"/>
    <lineage>
        <taxon>Eukaryota</taxon>
        <taxon>Fungi</taxon>
        <taxon>Dikarya</taxon>
        <taxon>Ascomycota</taxon>
        <taxon>Pezizomycotina</taxon>
        <taxon>Sordariomycetes</taxon>
        <taxon>Sordariomycetidae</taxon>
        <taxon>Ophiostomatales</taxon>
        <taxon>Ophiostomataceae</taxon>
        <taxon>Ophiostoma</taxon>
    </lineage>
</organism>
<dbReference type="VEuPathDB" id="FungiDB:F503_02788"/>
<dbReference type="OMA" id="AYPKIAQ"/>
<dbReference type="InterPro" id="IPR046368">
    <property type="entry name" value="Tag1"/>
</dbReference>
<dbReference type="HOGENOM" id="CLU_035244_1_1_1"/>
<keyword evidence="1" id="KW-0812">Transmembrane</keyword>
<reference evidence="2 3" key="1">
    <citation type="journal article" date="2013" name="BMC Genomics">
        <title>The genome and transcriptome of the pine saprophyte Ophiostoma piceae, and a comparison with the bark beetle-associated pine pathogen Grosmannia clavigera.</title>
        <authorList>
            <person name="Haridas S."/>
            <person name="Wang Y."/>
            <person name="Lim L."/>
            <person name="Massoumi Alamouti S."/>
            <person name="Jackman S."/>
            <person name="Docking R."/>
            <person name="Robertson G."/>
            <person name="Birol I."/>
            <person name="Bohlmann J."/>
            <person name="Breuil C."/>
        </authorList>
    </citation>
    <scope>NUCLEOTIDE SEQUENCE [LARGE SCALE GENOMIC DNA]</scope>
    <source>
        <strain evidence="2 3">UAMH 11346</strain>
    </source>
</reference>
<name>S3BXG8_OPHP1</name>
<dbReference type="eggNOG" id="ENOG502S22Q">
    <property type="taxonomic scope" value="Eukaryota"/>
</dbReference>
<accession>S3BXG8</accession>